<comment type="caution">
    <text evidence="1">The sequence shown here is derived from an EMBL/GenBank/DDBJ whole genome shotgun (WGS) entry which is preliminary data.</text>
</comment>
<dbReference type="InterPro" id="IPR021326">
    <property type="entry name" value="DUF2931"/>
</dbReference>
<dbReference type="RefSeq" id="WP_283239900.1">
    <property type="nucleotide sequence ID" value="NZ_JASGBP010000010.1"/>
</dbReference>
<protein>
    <submittedName>
        <fullName evidence="1">DUF2931 family protein</fullName>
    </submittedName>
</protein>
<reference evidence="1 2" key="1">
    <citation type="submission" date="2023-05" db="EMBL/GenBank/DDBJ databases">
        <title>Flavobacterium sedimenti sp. nov., isolated from the sediment.</title>
        <authorList>
            <person name="Wu N."/>
        </authorList>
    </citation>
    <scope>NUCLEOTIDE SEQUENCE [LARGE SCALE GENOMIC DNA]</scope>
    <source>
        <strain evidence="1 2">YZ-48</strain>
    </source>
</reference>
<dbReference type="PROSITE" id="PS51257">
    <property type="entry name" value="PROKAR_LIPOPROTEIN"/>
    <property type="match status" value="1"/>
</dbReference>
<gene>
    <name evidence="1" type="ORF">QHT84_12500</name>
</gene>
<name>A0ABT6XT03_9FLAO</name>
<organism evidence="1 2">
    <name type="scientific">Flavobacterium sedimenticola</name>
    <dbReference type="NCBI Taxonomy" id="3043286"/>
    <lineage>
        <taxon>Bacteria</taxon>
        <taxon>Pseudomonadati</taxon>
        <taxon>Bacteroidota</taxon>
        <taxon>Flavobacteriia</taxon>
        <taxon>Flavobacteriales</taxon>
        <taxon>Flavobacteriaceae</taxon>
        <taxon>Flavobacterium</taxon>
    </lineage>
</organism>
<keyword evidence="2" id="KW-1185">Reference proteome</keyword>
<evidence type="ECO:0000313" key="1">
    <source>
        <dbReference type="EMBL" id="MDI9258236.1"/>
    </source>
</evidence>
<sequence>MKLKLIIFFLTVITLVSCKKREVITEWYAAISRPVFHPIEGPKVVYFHRGKVIAISETLTDIGNFGWSYPTNNISTGLIDLFPDSIAVNYGGLNEKLQMCTFEGGGKLPVERIKKLFEVGYVFDGEKNKFNCITTGLAPGGRVCVWVNHIEITRFKVNQIETYHESPVMIFEDSTEIMNYLKHHPINYKNWEHPDKRYSLDYGFCSENSVAELGAIYTISKEGVRNAIFNQQIDITKWGKPFGEKPDLLGSSYQQFNEYEKTHEFFMPVDVEILWQSENKHFDTKFTISADLSQKFSKRYLNPMTKKKSNYNRIVFGVEKDGEHCIVWLDGPGRQEKIMRFKGKPSLKDERGKYLNRGSYATEVEYY</sequence>
<proteinExistence type="predicted"/>
<dbReference type="Proteomes" id="UP001230035">
    <property type="component" value="Unassembled WGS sequence"/>
</dbReference>
<evidence type="ECO:0000313" key="2">
    <source>
        <dbReference type="Proteomes" id="UP001230035"/>
    </source>
</evidence>
<dbReference type="Pfam" id="PF11153">
    <property type="entry name" value="DUF2931"/>
    <property type="match status" value="2"/>
</dbReference>
<accession>A0ABT6XT03</accession>
<dbReference type="EMBL" id="JASGBP010000010">
    <property type="protein sequence ID" value="MDI9258236.1"/>
    <property type="molecule type" value="Genomic_DNA"/>
</dbReference>